<evidence type="ECO:0000259" key="1">
    <source>
        <dbReference type="Pfam" id="PF13403"/>
    </source>
</evidence>
<dbReference type="AlphaFoldDB" id="A0A212RU37"/>
<dbReference type="InterPro" id="IPR028992">
    <property type="entry name" value="Hedgehog/Intein_dom"/>
</dbReference>
<dbReference type="Gene3D" id="2.170.16.10">
    <property type="entry name" value="Hedgehog/Intein (Hint) domain"/>
    <property type="match status" value="1"/>
</dbReference>
<proteinExistence type="predicted"/>
<accession>A0A212RU37</accession>
<gene>
    <name evidence="2" type="ORF">SAMN06265338_107123</name>
</gene>
<reference evidence="3" key="1">
    <citation type="submission" date="2017-06" db="EMBL/GenBank/DDBJ databases">
        <authorList>
            <person name="Varghese N."/>
            <person name="Submissions S."/>
        </authorList>
    </citation>
    <scope>NUCLEOTIDE SEQUENCE [LARGE SCALE GENOMIC DNA]</scope>
    <source>
        <strain evidence="3">DSM 137</strain>
    </source>
</reference>
<protein>
    <submittedName>
        <fullName evidence="2">Hint domain-containing protein</fullName>
    </submittedName>
</protein>
<dbReference type="GO" id="GO:0016539">
    <property type="term" value="P:intein-mediated protein splicing"/>
    <property type="evidence" value="ECO:0007669"/>
    <property type="project" value="InterPro"/>
</dbReference>
<dbReference type="PROSITE" id="PS50817">
    <property type="entry name" value="INTEIN_N_TER"/>
    <property type="match status" value="1"/>
</dbReference>
<dbReference type="InterPro" id="IPR006141">
    <property type="entry name" value="Intein_N"/>
</dbReference>
<dbReference type="SUPFAM" id="SSF51294">
    <property type="entry name" value="Hedgehog/intein (Hint) domain"/>
    <property type="match status" value="1"/>
</dbReference>
<evidence type="ECO:0000313" key="3">
    <source>
        <dbReference type="Proteomes" id="UP000198418"/>
    </source>
</evidence>
<dbReference type="EMBL" id="FYDG01000007">
    <property type="protein sequence ID" value="SNB76214.1"/>
    <property type="molecule type" value="Genomic_DNA"/>
</dbReference>
<sequence>MTTEPHITASGDDKASGYYGVGATFTITLRFDERVTVPKDASLTLSNGGKATLASGSGTTALKFTYTVSAADSSVLGLTITSINGAIKDLSGNVYSLDSAGGAYTVSSTLGERIDTTAPAVTNLVPQIDPLSAGGKVIFGAAHGNRIIIGDNFAAKLNVTLAVSHGVLNINGTNSGVTVAYNADHTAVTLYGTGSNITSLLNNRLVYQTNGDAGAQDKLVVTATDSVGNTTVVDEVVNITCFYAGTLIRTPAGEIAVETLKPGDLVLTHDGREVPVCWLGRQTVSTIFGDKTRILPIRIKAGALGETVPARDLLVSPDHAMFIDGVLVHAGALVNGTSIVREADVPNVFTYYHVEVADHSLIFAEGAPAETFVDNVDRLHFDNWDEYEALYPEGKIVAELPYPRAKSRRQVPVAIRVALAARAEAIGAVIADAAVA</sequence>
<keyword evidence="3" id="KW-1185">Reference proteome</keyword>
<dbReference type="Pfam" id="PF13403">
    <property type="entry name" value="Hint_2"/>
    <property type="match status" value="1"/>
</dbReference>
<dbReference type="OrthoDB" id="6305173at2"/>
<evidence type="ECO:0000313" key="2">
    <source>
        <dbReference type="EMBL" id="SNB76214.1"/>
    </source>
</evidence>
<dbReference type="Proteomes" id="UP000198418">
    <property type="component" value="Unassembled WGS sequence"/>
</dbReference>
<dbReference type="RefSeq" id="WP_088521353.1">
    <property type="nucleotide sequence ID" value="NZ_FYDG01000007.1"/>
</dbReference>
<name>A0A212RU37_RHOAC</name>
<feature type="domain" description="Hedgehog/Intein (Hint)" evidence="1">
    <location>
        <begin position="240"/>
        <end position="374"/>
    </location>
</feature>
<organism evidence="2 3">
    <name type="scientific">Rhodoblastus acidophilus</name>
    <name type="common">Rhodopseudomonas acidophila</name>
    <dbReference type="NCBI Taxonomy" id="1074"/>
    <lineage>
        <taxon>Bacteria</taxon>
        <taxon>Pseudomonadati</taxon>
        <taxon>Pseudomonadota</taxon>
        <taxon>Alphaproteobacteria</taxon>
        <taxon>Hyphomicrobiales</taxon>
        <taxon>Rhodoblastaceae</taxon>
        <taxon>Rhodoblastus</taxon>
    </lineage>
</organism>
<dbReference type="InterPro" id="IPR036844">
    <property type="entry name" value="Hint_dom_sf"/>
</dbReference>